<evidence type="ECO:0000313" key="1">
    <source>
        <dbReference type="EMBL" id="VDL60713.1"/>
    </source>
</evidence>
<dbReference type="WBParaSite" id="HDID_0000839701-mRNA-1">
    <property type="protein sequence ID" value="HDID_0000839701-mRNA-1"/>
    <property type="gene ID" value="HDID_0000839701"/>
</dbReference>
<dbReference type="PANTHER" id="PTHR21575">
    <property type="entry name" value="PROTEIN HID1"/>
    <property type="match status" value="1"/>
</dbReference>
<dbReference type="PANTHER" id="PTHR21575:SF12">
    <property type="entry name" value="PROTEIN HID1"/>
    <property type="match status" value="1"/>
</dbReference>
<dbReference type="AlphaFoldDB" id="A0A0R3SST8"/>
<dbReference type="GO" id="GO:0000138">
    <property type="term" value="C:Golgi trans cisterna"/>
    <property type="evidence" value="ECO:0007669"/>
    <property type="project" value="TreeGrafter"/>
</dbReference>
<dbReference type="GO" id="GO:0016020">
    <property type="term" value="C:membrane"/>
    <property type="evidence" value="ECO:0007669"/>
    <property type="project" value="TreeGrafter"/>
</dbReference>
<dbReference type="OrthoDB" id="432953at2759"/>
<dbReference type="GO" id="GO:0005797">
    <property type="term" value="C:Golgi medial cisterna"/>
    <property type="evidence" value="ECO:0007669"/>
    <property type="project" value="TreeGrafter"/>
</dbReference>
<sequence>MTTTSTVASSTSTSARTTTTVPWRPTARWVADWREKLPLQTIMRMLQVLVPQVEKICIEKSLKDEPQILKFLQNGTLVGLLPVPHPILIRKYQSNVGTTVWFRTYIWGVVYLRNSDPPIWFDTNVHLFEVQRS</sequence>
<dbReference type="Proteomes" id="UP000274504">
    <property type="component" value="Unassembled WGS sequence"/>
</dbReference>
<reference evidence="3" key="1">
    <citation type="submission" date="2017-02" db="UniProtKB">
        <authorList>
            <consortium name="WormBaseParasite"/>
        </authorList>
    </citation>
    <scope>IDENTIFICATION</scope>
</reference>
<reference evidence="1 2" key="2">
    <citation type="submission" date="2018-11" db="EMBL/GenBank/DDBJ databases">
        <authorList>
            <consortium name="Pathogen Informatics"/>
        </authorList>
    </citation>
    <scope>NUCLEOTIDE SEQUENCE [LARGE SCALE GENOMIC DNA]</scope>
</reference>
<accession>A0A0R3SST8</accession>
<dbReference type="Pfam" id="PF12722">
    <property type="entry name" value="Hid1"/>
    <property type="match status" value="1"/>
</dbReference>
<name>A0A0R3SST8_HYMDI</name>
<evidence type="ECO:0000313" key="3">
    <source>
        <dbReference type="WBParaSite" id="HDID_0000839701-mRNA-1"/>
    </source>
</evidence>
<protein>
    <submittedName>
        <fullName evidence="3">Protein HID1</fullName>
    </submittedName>
</protein>
<dbReference type="InterPro" id="IPR026705">
    <property type="entry name" value="Hid-1/Ecm30"/>
</dbReference>
<organism evidence="3">
    <name type="scientific">Hymenolepis diminuta</name>
    <name type="common">Rat tapeworm</name>
    <dbReference type="NCBI Taxonomy" id="6216"/>
    <lineage>
        <taxon>Eukaryota</taxon>
        <taxon>Metazoa</taxon>
        <taxon>Spiralia</taxon>
        <taxon>Lophotrochozoa</taxon>
        <taxon>Platyhelminthes</taxon>
        <taxon>Cestoda</taxon>
        <taxon>Eucestoda</taxon>
        <taxon>Cyclophyllidea</taxon>
        <taxon>Hymenolepididae</taxon>
        <taxon>Hymenolepis</taxon>
    </lineage>
</organism>
<evidence type="ECO:0000313" key="2">
    <source>
        <dbReference type="Proteomes" id="UP000274504"/>
    </source>
</evidence>
<gene>
    <name evidence="1" type="ORF">HDID_LOCUS8395</name>
</gene>
<dbReference type="STRING" id="6216.A0A0R3SST8"/>
<proteinExistence type="predicted"/>
<dbReference type="EMBL" id="UYSG01011072">
    <property type="protein sequence ID" value="VDL60713.1"/>
    <property type="molecule type" value="Genomic_DNA"/>
</dbReference>